<dbReference type="AlphaFoldDB" id="A0A5P2H4K5"/>
<accession>A0A5P2H4K5</accession>
<dbReference type="SUPFAM" id="SSF53756">
    <property type="entry name" value="UDP-Glycosyltransferase/glycogen phosphorylase"/>
    <property type="match status" value="1"/>
</dbReference>
<dbReference type="OrthoDB" id="570545at2"/>
<dbReference type="EMBL" id="CP044065">
    <property type="protein sequence ID" value="QET02594.1"/>
    <property type="molecule type" value="Genomic_DNA"/>
</dbReference>
<gene>
    <name evidence="2" type="ORF">FOB72_11465</name>
</gene>
<feature type="domain" description="Glycosyltransferase subfamily 4-like N-terminal" evidence="1">
    <location>
        <begin position="18"/>
        <end position="170"/>
    </location>
</feature>
<dbReference type="GO" id="GO:0016757">
    <property type="term" value="F:glycosyltransferase activity"/>
    <property type="evidence" value="ECO:0007669"/>
    <property type="project" value="UniProtKB-ARBA"/>
</dbReference>
<dbReference type="InterPro" id="IPR028098">
    <property type="entry name" value="Glyco_trans_4-like_N"/>
</dbReference>
<evidence type="ECO:0000313" key="2">
    <source>
        <dbReference type="EMBL" id="QET02594.1"/>
    </source>
</evidence>
<dbReference type="PANTHER" id="PTHR12526">
    <property type="entry name" value="GLYCOSYLTRANSFERASE"/>
    <property type="match status" value="1"/>
</dbReference>
<organism evidence="2 3">
    <name type="scientific">Cupriavidus pauculus</name>
    <dbReference type="NCBI Taxonomy" id="82633"/>
    <lineage>
        <taxon>Bacteria</taxon>
        <taxon>Pseudomonadati</taxon>
        <taxon>Pseudomonadota</taxon>
        <taxon>Betaproteobacteria</taxon>
        <taxon>Burkholderiales</taxon>
        <taxon>Burkholderiaceae</taxon>
        <taxon>Cupriavidus</taxon>
    </lineage>
</organism>
<evidence type="ECO:0000313" key="3">
    <source>
        <dbReference type="Proteomes" id="UP000322822"/>
    </source>
</evidence>
<evidence type="ECO:0000259" key="1">
    <source>
        <dbReference type="Pfam" id="PF13439"/>
    </source>
</evidence>
<proteinExistence type="predicted"/>
<dbReference type="PANTHER" id="PTHR12526:SF630">
    <property type="entry name" value="GLYCOSYLTRANSFERASE"/>
    <property type="match status" value="1"/>
</dbReference>
<dbReference type="CDD" id="cd03820">
    <property type="entry name" value="GT4_AmsD-like"/>
    <property type="match status" value="1"/>
</dbReference>
<name>A0A5P2H4K5_9BURK</name>
<dbReference type="Proteomes" id="UP000322822">
    <property type="component" value="Chromosome 1"/>
</dbReference>
<dbReference type="Gene3D" id="3.40.50.2000">
    <property type="entry name" value="Glycogen Phosphorylase B"/>
    <property type="match status" value="2"/>
</dbReference>
<keyword evidence="2" id="KW-0808">Transferase</keyword>
<reference evidence="2 3" key="1">
    <citation type="submission" date="2019-09" db="EMBL/GenBank/DDBJ databases">
        <title>FDA dAtabase for Regulatory Grade micrObial Sequences (FDA-ARGOS): Supporting development and validation of Infectious Disease Dx tests.</title>
        <authorList>
            <person name="Sciortino C."/>
            <person name="Tallon L."/>
            <person name="Sadzewicz L."/>
            <person name="Vavikolanu K."/>
            <person name="Mehta A."/>
            <person name="Aluvathingal J."/>
            <person name="Nadendla S."/>
            <person name="Nandy P."/>
            <person name="Geyer C."/>
            <person name="Yan Y."/>
            <person name="Sichtig H."/>
        </authorList>
    </citation>
    <scope>NUCLEOTIDE SEQUENCE [LARGE SCALE GENOMIC DNA]</scope>
    <source>
        <strain evidence="2 3">FDAARGOS_664</strain>
    </source>
</reference>
<protein>
    <submittedName>
        <fullName evidence="2">Glycosyltransferase family 4 protein</fullName>
    </submittedName>
</protein>
<sequence length="366" mass="40434">MTLPTVCFLTGTLNAFAGAERMTAVIANGLAERGYRVHVLSLYDRTSVFPLHQDVTHHALFDARPSFRREYLTTVLGIRRFVREHGVDVLVEVDTMLTLFTVPAMLGMRVRRVAWEHCHFDEDLGRPARRVARRLAAWTNAAIVVLTERDRERWLTLRRGAHRVRAIGNALPFAMPDEPAPRDHRVLLAVGRLTHAKGFDILLRAWARVHASLPGWQLRIVGDGEERDALHDQLGALARASDLAASVTFAGTTADVSGEYRRAAAFCLSSRYEGFGLVLIEAMAYGLPIVATHCETGPKSLLEDDVNAVVVPVEDDAALGRALVRVCNDAALQDRLATGGRAFAGQFALPRILAHWSQLLDSLKRG</sequence>
<dbReference type="Pfam" id="PF13439">
    <property type="entry name" value="Glyco_transf_4"/>
    <property type="match status" value="1"/>
</dbReference>
<dbReference type="RefSeq" id="WP_150372625.1">
    <property type="nucleotide sequence ID" value="NZ_CP044065.1"/>
</dbReference>
<dbReference type="Pfam" id="PF13692">
    <property type="entry name" value="Glyco_trans_1_4"/>
    <property type="match status" value="1"/>
</dbReference>